<gene>
    <name evidence="2" type="ORF">DFR29_111126</name>
</gene>
<organism evidence="2 3">
    <name type="scientific">Tahibacter aquaticus</name>
    <dbReference type="NCBI Taxonomy" id="520092"/>
    <lineage>
        <taxon>Bacteria</taxon>
        <taxon>Pseudomonadati</taxon>
        <taxon>Pseudomonadota</taxon>
        <taxon>Gammaproteobacteria</taxon>
        <taxon>Lysobacterales</taxon>
        <taxon>Rhodanobacteraceae</taxon>
        <taxon>Tahibacter</taxon>
    </lineage>
</organism>
<dbReference type="AlphaFoldDB" id="A0A4V3DLT7"/>
<dbReference type="EMBL" id="SNZH01000011">
    <property type="protein sequence ID" value="TDR41214.1"/>
    <property type="molecule type" value="Genomic_DNA"/>
</dbReference>
<dbReference type="RefSeq" id="WP_133819966.1">
    <property type="nucleotide sequence ID" value="NZ_SNZH01000011.1"/>
</dbReference>
<dbReference type="InterPro" id="IPR038309">
    <property type="entry name" value="Rsd/AlgQ_sf"/>
</dbReference>
<dbReference type="OrthoDB" id="8526133at2"/>
<dbReference type="Gene3D" id="1.20.120.1370">
    <property type="entry name" value="Regulator of RNA polymerase sigma(70) subunit, domain 4"/>
    <property type="match status" value="1"/>
</dbReference>
<comment type="caution">
    <text evidence="2">The sequence shown here is derived from an EMBL/GenBank/DDBJ whole genome shotgun (WGS) entry which is preliminary data.</text>
</comment>
<dbReference type="Proteomes" id="UP000295293">
    <property type="component" value="Unassembled WGS sequence"/>
</dbReference>
<feature type="domain" description="Hemerythrin-like" evidence="1">
    <location>
        <begin position="39"/>
        <end position="167"/>
    </location>
</feature>
<keyword evidence="3" id="KW-1185">Reference proteome</keyword>
<accession>A0A4V3DLT7</accession>
<evidence type="ECO:0000259" key="1">
    <source>
        <dbReference type="Pfam" id="PF01814"/>
    </source>
</evidence>
<proteinExistence type="predicted"/>
<evidence type="ECO:0000313" key="2">
    <source>
        <dbReference type="EMBL" id="TDR41214.1"/>
    </source>
</evidence>
<dbReference type="InterPro" id="IPR012312">
    <property type="entry name" value="Hemerythrin-like"/>
</dbReference>
<protein>
    <submittedName>
        <fullName evidence="2">Hemerythrin HHE cation binding domain-containing protein</fullName>
    </submittedName>
</protein>
<sequence length="171" mass="19764">MFAAIRKLFGRGEAAAPSARPAPLSHGTARTPRFDARLVPQLTQDHRELVHAFEQIGMLPERDRWDLLPAQLLAFKSQLEAHLLAENVRFYNYVEYTLRDDEENFGLIRDFRREMNTIARGVIDFVKKYQHPLVTSVERSAFLADYRSVGALLVQRIEREEGSLYPLYQTS</sequence>
<reference evidence="2 3" key="1">
    <citation type="submission" date="2019-03" db="EMBL/GenBank/DDBJ databases">
        <title>Genomic Encyclopedia of Type Strains, Phase IV (KMG-IV): sequencing the most valuable type-strain genomes for metagenomic binning, comparative biology and taxonomic classification.</title>
        <authorList>
            <person name="Goeker M."/>
        </authorList>
    </citation>
    <scope>NUCLEOTIDE SEQUENCE [LARGE SCALE GENOMIC DNA]</scope>
    <source>
        <strain evidence="2 3">DSM 21667</strain>
    </source>
</reference>
<dbReference type="Pfam" id="PF01814">
    <property type="entry name" value="Hemerythrin"/>
    <property type="match status" value="1"/>
</dbReference>
<evidence type="ECO:0000313" key="3">
    <source>
        <dbReference type="Proteomes" id="UP000295293"/>
    </source>
</evidence>
<name>A0A4V3DLT7_9GAMM</name>